<dbReference type="AlphaFoldDB" id="A0AB35N144"/>
<proteinExistence type="predicted"/>
<dbReference type="RefSeq" id="WP_102560901.1">
    <property type="nucleotide sequence ID" value="NZ_CAWNUI010000038.1"/>
</dbReference>
<comment type="caution">
    <text evidence="1">The sequence shown here is derived from an EMBL/GenBank/DDBJ whole genome shotgun (WGS) entry which is preliminary data.</text>
</comment>
<dbReference type="EMBL" id="JAUYVL010000015">
    <property type="protein sequence ID" value="MDP2502894.1"/>
    <property type="molecule type" value="Genomic_DNA"/>
</dbReference>
<dbReference type="Proteomes" id="UP001177935">
    <property type="component" value="Unassembled WGS sequence"/>
</dbReference>
<evidence type="ECO:0000313" key="1">
    <source>
        <dbReference type="EMBL" id="MDP2502894.1"/>
    </source>
</evidence>
<reference evidence="1" key="1">
    <citation type="submission" date="2023-07" db="EMBL/GenBank/DDBJ databases">
        <title>Genome content predicts the carbon catabolic preferences of heterotrophic bacteria.</title>
        <authorList>
            <person name="Gralka M."/>
        </authorList>
    </citation>
    <scope>NUCLEOTIDE SEQUENCE</scope>
    <source>
        <strain evidence="1">6E02</strain>
    </source>
</reference>
<name>A0AB35N144_VIBSP</name>
<organism evidence="1 2">
    <name type="scientific">Vibrio splendidus</name>
    <dbReference type="NCBI Taxonomy" id="29497"/>
    <lineage>
        <taxon>Bacteria</taxon>
        <taxon>Pseudomonadati</taxon>
        <taxon>Pseudomonadota</taxon>
        <taxon>Gammaproteobacteria</taxon>
        <taxon>Vibrionales</taxon>
        <taxon>Vibrionaceae</taxon>
        <taxon>Vibrio</taxon>
    </lineage>
</organism>
<protein>
    <submittedName>
        <fullName evidence="1">Uncharacterized protein</fullName>
    </submittedName>
</protein>
<gene>
    <name evidence="1" type="ORF">Q8W42_19455</name>
</gene>
<accession>A0AB35N144</accession>
<evidence type="ECO:0000313" key="2">
    <source>
        <dbReference type="Proteomes" id="UP001177935"/>
    </source>
</evidence>
<sequence>MQSEESAIIVDGVSYDNIKDLARAFNLKYTTVRARIKNLGWTYEQAVNLKERKIEHKGNYSEVTVQGNTFKSM</sequence>